<feature type="compositionally biased region" description="Basic and acidic residues" evidence="1">
    <location>
        <begin position="423"/>
        <end position="452"/>
    </location>
</feature>
<feature type="compositionally biased region" description="Low complexity" evidence="1">
    <location>
        <begin position="382"/>
        <end position="393"/>
    </location>
</feature>
<feature type="compositionally biased region" description="Polar residues" evidence="1">
    <location>
        <begin position="335"/>
        <end position="350"/>
    </location>
</feature>
<evidence type="ECO:0000256" key="1">
    <source>
        <dbReference type="SAM" id="MobiDB-lite"/>
    </source>
</evidence>
<dbReference type="KEGG" id="tpv:TP03_0360"/>
<dbReference type="RefSeq" id="XP_763380.1">
    <property type="nucleotide sequence ID" value="XM_758287.1"/>
</dbReference>
<feature type="region of interest" description="Disordered" evidence="1">
    <location>
        <begin position="1"/>
        <end position="33"/>
    </location>
</feature>
<feature type="region of interest" description="Disordered" evidence="1">
    <location>
        <begin position="1293"/>
        <end position="1313"/>
    </location>
</feature>
<organism evidence="2 3">
    <name type="scientific">Theileria parva</name>
    <name type="common">East coast fever infection agent</name>
    <dbReference type="NCBI Taxonomy" id="5875"/>
    <lineage>
        <taxon>Eukaryota</taxon>
        <taxon>Sar</taxon>
        <taxon>Alveolata</taxon>
        <taxon>Apicomplexa</taxon>
        <taxon>Aconoidasida</taxon>
        <taxon>Piroplasmida</taxon>
        <taxon>Theileriidae</taxon>
        <taxon>Theileria</taxon>
    </lineage>
</organism>
<dbReference type="OMA" id="HINKYIK"/>
<feature type="compositionally biased region" description="Basic and acidic residues" evidence="1">
    <location>
        <begin position="1302"/>
        <end position="1313"/>
    </location>
</feature>
<reference evidence="2 3" key="1">
    <citation type="journal article" date="2005" name="Science">
        <title>Genome sequence of Theileria parva, a bovine pathogen that transforms lymphocytes.</title>
        <authorList>
            <person name="Gardner M.J."/>
            <person name="Bishop R."/>
            <person name="Shah T."/>
            <person name="de Villiers E.P."/>
            <person name="Carlton J.M."/>
            <person name="Hall N."/>
            <person name="Ren Q."/>
            <person name="Paulsen I.T."/>
            <person name="Pain A."/>
            <person name="Berriman M."/>
            <person name="Wilson R.J.M."/>
            <person name="Sato S."/>
            <person name="Ralph S.A."/>
            <person name="Mann D.J."/>
            <person name="Xiong Z."/>
            <person name="Shallom S.J."/>
            <person name="Weidman J."/>
            <person name="Jiang L."/>
            <person name="Lynn J."/>
            <person name="Weaver B."/>
            <person name="Shoaibi A."/>
            <person name="Domingo A.R."/>
            <person name="Wasawo D."/>
            <person name="Crabtree J."/>
            <person name="Wortman J.R."/>
            <person name="Haas B."/>
            <person name="Angiuoli S.V."/>
            <person name="Creasy T.H."/>
            <person name="Lu C."/>
            <person name="Suh B."/>
            <person name="Silva J.C."/>
            <person name="Utterback T.R."/>
            <person name="Feldblyum T.V."/>
            <person name="Pertea M."/>
            <person name="Allen J."/>
            <person name="Nierman W.C."/>
            <person name="Taracha E.L.N."/>
            <person name="Salzberg S.L."/>
            <person name="White O.R."/>
            <person name="Fitzhugh H.A."/>
            <person name="Morzaria S."/>
            <person name="Venter J.C."/>
            <person name="Fraser C.M."/>
            <person name="Nene V."/>
        </authorList>
    </citation>
    <scope>NUCLEOTIDE SEQUENCE [LARGE SCALE GENOMIC DNA]</scope>
    <source>
        <strain evidence="2 3">Muguga</strain>
    </source>
</reference>
<name>Q4MZZ4_THEPA</name>
<feature type="region of interest" description="Disordered" evidence="1">
    <location>
        <begin position="335"/>
        <end position="452"/>
    </location>
</feature>
<evidence type="ECO:0000313" key="3">
    <source>
        <dbReference type="Proteomes" id="UP000001949"/>
    </source>
</evidence>
<dbReference type="EMBL" id="AAGK01000005">
    <property type="protein sequence ID" value="EAN31097.1"/>
    <property type="molecule type" value="Genomic_DNA"/>
</dbReference>
<sequence>MELRARPSKHKETTRRLKRPLAEGSDSTQSGDKIVPDVLSIKSQNSSLYDLSNLNDTVLVSETSPKGFSDMKTDFSDMCTPLRVTGNKSSKDSETDQYISLLSSLNKSPSVMGDFDMNSDKTNNFLFTPSQDSRITPKNDSFTPNQTKGLLKTNRMNYFYKLKDTPISNKYTPVSLKASTSSYNDSIISYNDLLNSYKDNVNSEKDNVDLYKESLVSQSDTQFSQNYVTHSQNENLISYRDTQFSQNESMLSQQDTQFSQNDFTQSQNEIVMSQNDNKKLDDDVFFEDDPKCDKSAKSNYSSLKKTCSAKENVTKDYGSLCDILSLDDLSDVNGDKSSFPPSNCIKSQTIASDETDTASSSSGYIIEPRQTRSQYKKKIQRNNSRNNVNDNLNTLPETNKDESVDLGEDNLEHKTTNLNVKSKKSDAKSNKLDTKSNKSDTKSNKSENKSTNLVDEKERVLRLGYKDNILYNKYGIKYEPMDTDMRRKYRSFEQLCFGLGCFVCPTKQELEMCKQLSTLPDVSALSQYETSVYQGCVLRSRAFETIWRKFCNRVLGIVRRYILKGIDELVRIVESQELIEPFLKLILVDLGTDRQDQRLFLSILQDELNNLIKHKYILIRVNNNNNLNDIIKQMYIQLYTHLLLSNNNVNVGTTTNTNILSKLIHLYNSFINKCNTNTPNTPTNSASTPTNTAVNEGYEFVIVVDKLNEHINDILYLLEMIKRRKLLPINSIIVISSNSEYIEKYCNTRIYSNLGIFECGVITVSNIIEEILQVLMFDVYVQDFIPNFRILLDLYDQYNDIDNSFTMFIMRVYQMYEQYYNSFIFSYLSILPTHFFKFTNSEDYYTDILLDSEINPDPKTDNLVKGSQMHLDKTSNQYANGTDNLSNNKLVNDGSNLLNNSNLVNNGSKLSNNSNNLTSENKMVNNEMEILVDLSKTETSGFDNETVTESDPKPKENKLELYENDVYNENGVNILELLDIKNLYSVYSLLCVSNNMSENSVAYLDVKLGVSLPLEKIVLEYLPLNTVILVQRRILFQLGVHLLFKTLDFLPEFYNFKSKILQLVNNFDNYKDMINKLVDHITTLCSEDNLFCNNSLARLKRLFNNFNKYYSRYKNLLIKIELFLNNNDVKAIKARLDDLNRMIRVSNSDDYTNMINDFKDKLMLCLFPPLSSFPLTKIVLVQKYSQIITSNVCKNSSVVSSTSSGAGVGNTGLVGLDVILHINKYIKYKIINMWKLFIIYYYILTGMSSDRRGEPSNERDIIEIYIRFNNNIEILEKLYKIAVVNNTNSSERISSRSQQYDSGDRDPGSSVDRMDRINGVEKVEKALSGLGSVNINVYKNIKKSLINISVKFL</sequence>
<evidence type="ECO:0000313" key="2">
    <source>
        <dbReference type="EMBL" id="EAN31097.1"/>
    </source>
</evidence>
<comment type="caution">
    <text evidence="2">The sequence shown here is derived from an EMBL/GenBank/DDBJ whole genome shotgun (WGS) entry which is preliminary data.</text>
</comment>
<proteinExistence type="predicted"/>
<dbReference type="VEuPathDB" id="PiroplasmaDB:TpMuguga_03g00360"/>
<dbReference type="GeneID" id="3500367"/>
<dbReference type="InParanoid" id="Q4MZZ4"/>
<keyword evidence="3" id="KW-1185">Reference proteome</keyword>
<protein>
    <submittedName>
        <fullName evidence="2">Uncharacterized protein</fullName>
    </submittedName>
</protein>
<gene>
    <name evidence="2" type="ordered locus">TP03_0360</name>
</gene>
<feature type="compositionally biased region" description="Basic and acidic residues" evidence="1">
    <location>
        <begin position="1"/>
        <end position="15"/>
    </location>
</feature>
<accession>Q4MZZ4</accession>
<dbReference type="Proteomes" id="UP000001949">
    <property type="component" value="Unassembled WGS sequence"/>
</dbReference>
<dbReference type="eggNOG" id="ENOG502QXCJ">
    <property type="taxonomic scope" value="Eukaryota"/>
</dbReference>